<evidence type="ECO:0000313" key="1">
    <source>
        <dbReference type="EMBL" id="ARQ96272.1"/>
    </source>
</evidence>
<organism evidence="1">
    <name type="scientific">Salmonella phage Stp1</name>
    <dbReference type="NCBI Taxonomy" id="1971233"/>
    <lineage>
        <taxon>Viruses</taxon>
        <taxon>Duplodnaviria</taxon>
        <taxon>Heunggongvirae</taxon>
        <taxon>Uroviricota</taxon>
        <taxon>Caudoviricetes</taxon>
        <taxon>Demerecviridae</taxon>
        <taxon>Markadamsvirinae</taxon>
        <taxon>Tequintavirus</taxon>
    </lineage>
</organism>
<reference evidence="1" key="1">
    <citation type="submission" date="2017-03" db="EMBL/GenBank/DDBJ databases">
        <authorList>
            <person name="Afonso C.L."/>
            <person name="Miller P.J."/>
            <person name="Scott M.A."/>
            <person name="Spackman E."/>
            <person name="Goraichik I."/>
            <person name="Dimitrov K.M."/>
            <person name="Suarez D.L."/>
            <person name="Swayne D.E."/>
        </authorList>
    </citation>
    <scope>NUCLEOTIDE SEQUENCE</scope>
</reference>
<sequence length="31" mass="3623">MKLYIFVGNVEAANDSAGGDNVRHYWQKYIY</sequence>
<accession>A0A240FFV4</accession>
<proteinExistence type="predicted"/>
<dbReference type="EMBL" id="KY775453">
    <property type="protein sequence ID" value="ARQ96272.1"/>
    <property type="molecule type" value="Genomic_DNA"/>
</dbReference>
<name>A0A240FFV4_9CAUD</name>
<protein>
    <submittedName>
        <fullName evidence="1">Uncharacterized protein</fullName>
    </submittedName>
</protein>